<feature type="domain" description="Ice-binding protein C-terminal" evidence="1">
    <location>
        <begin position="208"/>
        <end position="230"/>
    </location>
</feature>
<dbReference type="KEGG" id="msx:AU14_00975"/>
<dbReference type="EMBL" id="CP007151">
    <property type="protein sequence ID" value="AHI29907.1"/>
    <property type="molecule type" value="Genomic_DNA"/>
</dbReference>
<dbReference type="HOGENOM" id="CLU_1193695_0_0_6"/>
<dbReference type="Proteomes" id="UP000061489">
    <property type="component" value="Chromosome"/>
</dbReference>
<reference evidence="2 3" key="1">
    <citation type="journal article" date="2014" name="Genome Announc.">
        <title>Draft Genome Sequences of Marinobacter similis A3d10T and Marinobacter salarius R9SW1T.</title>
        <authorList>
            <person name="Ivanova E.P."/>
            <person name="Ng H.J."/>
            <person name="Webb H.K."/>
            <person name="Feng G."/>
            <person name="Oshima K."/>
            <person name="Hattori M."/>
            <person name="Ohkuma M."/>
            <person name="Sergeev A.F."/>
            <person name="Mikhailov V.V."/>
            <person name="Crawford R.J."/>
            <person name="Sawabe T."/>
        </authorList>
    </citation>
    <scope>NUCLEOTIDE SEQUENCE [LARGE SCALE GENOMIC DNA]</scope>
    <source>
        <strain evidence="2 3">A3d10</strain>
    </source>
</reference>
<dbReference type="STRING" id="1420916.AU14_00975"/>
<dbReference type="InterPro" id="IPR013424">
    <property type="entry name" value="Ice-binding_C"/>
</dbReference>
<protein>
    <recommendedName>
        <fullName evidence="1">Ice-binding protein C-terminal domain-containing protein</fullName>
    </recommendedName>
</protein>
<evidence type="ECO:0000313" key="3">
    <source>
        <dbReference type="Proteomes" id="UP000061489"/>
    </source>
</evidence>
<dbReference type="Pfam" id="PF07589">
    <property type="entry name" value="PEP-CTERM"/>
    <property type="match status" value="1"/>
</dbReference>
<accession>W5YL27</accession>
<evidence type="ECO:0000259" key="1">
    <source>
        <dbReference type="Pfam" id="PF07589"/>
    </source>
</evidence>
<evidence type="ECO:0000313" key="2">
    <source>
        <dbReference type="EMBL" id="AHI29907.1"/>
    </source>
</evidence>
<dbReference type="NCBIfam" id="TIGR02595">
    <property type="entry name" value="PEP_CTERM"/>
    <property type="match status" value="1"/>
</dbReference>
<keyword evidence="3" id="KW-1185">Reference proteome</keyword>
<proteinExistence type="predicted"/>
<gene>
    <name evidence="2" type="ORF">AU14_00975</name>
</gene>
<sequence length="232" mass="24187">MSTANAALIDVSVSGPGKAAAEAAEAQFFSYLTSSTTETFEGFTAASNSTGQSSVINTSVGKFEQLAAGGNGSAACNDDGFSCSAGLAVLNAANSPFGGRFPMPHETDNKNWLDSMDSREMKFSIAGMYKAVGFYITDPNDVGGLFDIVFEDQSAVTYNMNDIFTGAQSNGAAYYLGFTSDVAIASLVFRSNHNNDGFGIDNVTIGKVPEPGTLALLGLGLMGISLIRRRAQ</sequence>
<organism evidence="2 3">
    <name type="scientific">Marinobacter similis</name>
    <dbReference type="NCBI Taxonomy" id="1420916"/>
    <lineage>
        <taxon>Bacteria</taxon>
        <taxon>Pseudomonadati</taxon>
        <taxon>Pseudomonadota</taxon>
        <taxon>Gammaproteobacteria</taxon>
        <taxon>Pseudomonadales</taxon>
        <taxon>Marinobacteraceae</taxon>
        <taxon>Marinobacter</taxon>
    </lineage>
</organism>
<name>W5YL27_9GAMM</name>
<dbReference type="AlphaFoldDB" id="W5YL27"/>